<dbReference type="KEGG" id="mmio:HLA92_03030"/>
<keyword evidence="5 7" id="KW-1133">Transmembrane helix</keyword>
<dbReference type="Proteomes" id="UP000502118">
    <property type="component" value="Chromosome"/>
</dbReference>
<keyword evidence="4 7" id="KW-0812">Transmembrane</keyword>
<name>A0A6M4JE65_9MOLU</name>
<keyword evidence="10" id="KW-1185">Reference proteome</keyword>
<evidence type="ECO:0000313" key="9">
    <source>
        <dbReference type="EMBL" id="QJR44387.1"/>
    </source>
</evidence>
<feature type="transmembrane region" description="Helical" evidence="7">
    <location>
        <begin position="456"/>
        <end position="478"/>
    </location>
</feature>
<comment type="subcellular location">
    <subcellularLocation>
        <location evidence="1 7">Cell membrane</location>
        <topology evidence="1 7">Multi-pass membrane protein</topology>
    </subcellularLocation>
</comment>
<keyword evidence="6 7" id="KW-0472">Membrane</keyword>
<feature type="domain" description="ABC transmembrane type-1" evidence="8">
    <location>
        <begin position="15"/>
        <end position="200"/>
    </location>
</feature>
<feature type="transmembrane region" description="Helical" evidence="7">
    <location>
        <begin position="82"/>
        <end position="99"/>
    </location>
</feature>
<organism evidence="9 10">
    <name type="scientific">Mycoplasma miroungirhinis</name>
    <dbReference type="NCBI Taxonomy" id="754516"/>
    <lineage>
        <taxon>Bacteria</taxon>
        <taxon>Bacillati</taxon>
        <taxon>Mycoplasmatota</taxon>
        <taxon>Mollicutes</taxon>
        <taxon>Mycoplasmataceae</taxon>
        <taxon>Mycoplasma</taxon>
    </lineage>
</organism>
<proteinExistence type="inferred from homology"/>
<dbReference type="CDD" id="cd06261">
    <property type="entry name" value="TM_PBP2"/>
    <property type="match status" value="1"/>
</dbReference>
<dbReference type="PANTHER" id="PTHR30043:SF1">
    <property type="entry name" value="ABC TRANSPORT SYSTEM PERMEASE PROTEIN P69"/>
    <property type="match status" value="1"/>
</dbReference>
<feature type="transmembrane region" description="Helical" evidence="7">
    <location>
        <begin position="228"/>
        <end position="247"/>
    </location>
</feature>
<feature type="transmembrane region" description="Helical" evidence="7">
    <location>
        <begin position="336"/>
        <end position="363"/>
    </location>
</feature>
<feature type="transmembrane region" description="Helical" evidence="7">
    <location>
        <begin position="289"/>
        <end position="315"/>
    </location>
</feature>
<sequence length="518" mass="60575">MDYEQNLLLRSLNILWFTIKYTITGTFIGFILAILTSFLTNRNFTNKIWSFFSRNLILFLRCIPELLFITLFTSIYRAEFSLILIFIWFTWLWLHKYYIEALESIDKKPFYISINQGNSKIKSFYKEILPRLMNRFISLFIYSFESNMRWGSILSTLGAPGIGVLINYASKSSARFQELGIPLTILLVFIVCLEILNVILNKYLFQTSTKNIKTLDINKLSKTINTRFWIKLIIVVILGIFSIYTIAVTDKSYILSSSSIEFFKALLYPDWQHFQWSSSDIKVNPLLQILQIITFAISTITVTVILAIIIVPFCAMFTNKFHSSIIFRALNSFNRLIPAIVLIYLFGALVSNVSKITLIIFVLGFHEASGFIKQISETVDNIDDWKIKNLQQMGNSKLRIYFKFILPNIKYDFISLTIFYFEMSIRNAITYSVFTTTQNELYLGHGLSDSLNEKSLHVNVASVYFWCSTLTIFLLNIISEQIIFKIKNRNINYFKYLYKFKLKLLPKLKLNKFYKNIH</sequence>
<dbReference type="InterPro" id="IPR035906">
    <property type="entry name" value="MetI-like_sf"/>
</dbReference>
<comment type="similarity">
    <text evidence="7">Belongs to the binding-protein-dependent transport system permease family.</text>
</comment>
<dbReference type="RefSeq" id="WP_171113414.1">
    <property type="nucleotide sequence ID" value="NZ_CP053097.1"/>
</dbReference>
<dbReference type="GO" id="GO:0005886">
    <property type="term" value="C:plasma membrane"/>
    <property type="evidence" value="ECO:0007669"/>
    <property type="project" value="UniProtKB-SubCell"/>
</dbReference>
<evidence type="ECO:0000256" key="5">
    <source>
        <dbReference type="ARBA" id="ARBA00022989"/>
    </source>
</evidence>
<dbReference type="EMBL" id="CP053097">
    <property type="protein sequence ID" value="QJR44387.1"/>
    <property type="molecule type" value="Genomic_DNA"/>
</dbReference>
<dbReference type="AlphaFoldDB" id="A0A6M4JE65"/>
<feature type="transmembrane region" description="Helical" evidence="7">
    <location>
        <begin position="181"/>
        <end position="200"/>
    </location>
</feature>
<accession>A0A6M4JE65</accession>
<dbReference type="Pfam" id="PF00528">
    <property type="entry name" value="BPD_transp_1"/>
    <property type="match status" value="1"/>
</dbReference>
<dbReference type="PROSITE" id="PS50928">
    <property type="entry name" value="ABC_TM1"/>
    <property type="match status" value="2"/>
</dbReference>
<reference evidence="9 10" key="1">
    <citation type="submission" date="2020-05" db="EMBL/GenBank/DDBJ databases">
        <title>Novel Mycoplasma species detected in Mirounga angustirostris (northern elephant seal) from the USA.</title>
        <authorList>
            <person name="Volokhov D.V."/>
        </authorList>
    </citation>
    <scope>NUCLEOTIDE SEQUENCE [LARGE SCALE GENOMIC DNA]</scope>
    <source>
        <strain evidence="9 10">Mirounga ES2806-NAS</strain>
    </source>
</reference>
<feature type="transmembrane region" description="Helical" evidence="7">
    <location>
        <begin position="56"/>
        <end position="76"/>
    </location>
</feature>
<dbReference type="GO" id="GO:0055085">
    <property type="term" value="P:transmembrane transport"/>
    <property type="evidence" value="ECO:0007669"/>
    <property type="project" value="InterPro"/>
</dbReference>
<keyword evidence="2 7" id="KW-0813">Transport</keyword>
<dbReference type="PANTHER" id="PTHR30043">
    <property type="entry name" value="PHOSPHONATES TRANSPORT SYSTEM PERMEASE PROTEIN"/>
    <property type="match status" value="1"/>
</dbReference>
<evidence type="ECO:0000256" key="7">
    <source>
        <dbReference type="RuleBase" id="RU363032"/>
    </source>
</evidence>
<gene>
    <name evidence="9" type="ORF">HLA92_03030</name>
</gene>
<feature type="transmembrane region" description="Helical" evidence="7">
    <location>
        <begin position="14"/>
        <end position="35"/>
    </location>
</feature>
<evidence type="ECO:0000313" key="10">
    <source>
        <dbReference type="Proteomes" id="UP000502118"/>
    </source>
</evidence>
<keyword evidence="3" id="KW-1003">Cell membrane</keyword>
<protein>
    <submittedName>
        <fullName evidence="9">ABC transporter permease subunit</fullName>
    </submittedName>
</protein>
<evidence type="ECO:0000256" key="3">
    <source>
        <dbReference type="ARBA" id="ARBA00022475"/>
    </source>
</evidence>
<evidence type="ECO:0000256" key="1">
    <source>
        <dbReference type="ARBA" id="ARBA00004651"/>
    </source>
</evidence>
<dbReference type="SUPFAM" id="SSF161098">
    <property type="entry name" value="MetI-like"/>
    <property type="match status" value="2"/>
</dbReference>
<feature type="transmembrane region" description="Helical" evidence="7">
    <location>
        <begin position="150"/>
        <end position="169"/>
    </location>
</feature>
<evidence type="ECO:0000256" key="2">
    <source>
        <dbReference type="ARBA" id="ARBA00022448"/>
    </source>
</evidence>
<evidence type="ECO:0000259" key="8">
    <source>
        <dbReference type="PROSITE" id="PS50928"/>
    </source>
</evidence>
<feature type="domain" description="ABC transmembrane type-1" evidence="8">
    <location>
        <begin position="289"/>
        <end position="476"/>
    </location>
</feature>
<evidence type="ECO:0000256" key="6">
    <source>
        <dbReference type="ARBA" id="ARBA00023136"/>
    </source>
</evidence>
<dbReference type="Gene3D" id="1.10.3720.10">
    <property type="entry name" value="MetI-like"/>
    <property type="match status" value="2"/>
</dbReference>
<evidence type="ECO:0000256" key="4">
    <source>
        <dbReference type="ARBA" id="ARBA00022692"/>
    </source>
</evidence>
<dbReference type="InterPro" id="IPR000515">
    <property type="entry name" value="MetI-like"/>
</dbReference>